<sequence>MADYIHFVLAGFADQSKQSVVHMSALFHAFHLCQLWTVYCERAAVFSSTTAFPHLLDFWARVTPAILQLLSHSKVLADM</sequence>
<feature type="non-terminal residue" evidence="1">
    <location>
        <position position="79"/>
    </location>
</feature>
<dbReference type="InterPro" id="IPR024855">
    <property type="entry name" value="UNC79"/>
</dbReference>
<reference evidence="1 2" key="1">
    <citation type="submission" date="2018-11" db="EMBL/GenBank/DDBJ databases">
        <authorList>
            <consortium name="Pathogen Informatics"/>
        </authorList>
    </citation>
    <scope>NUCLEOTIDE SEQUENCE [LARGE SCALE GENOMIC DNA]</scope>
</reference>
<organism evidence="1 2">
    <name type="scientific">Strongylus vulgaris</name>
    <name type="common">Blood worm</name>
    <dbReference type="NCBI Taxonomy" id="40348"/>
    <lineage>
        <taxon>Eukaryota</taxon>
        <taxon>Metazoa</taxon>
        <taxon>Ecdysozoa</taxon>
        <taxon>Nematoda</taxon>
        <taxon>Chromadorea</taxon>
        <taxon>Rhabditida</taxon>
        <taxon>Rhabditina</taxon>
        <taxon>Rhabditomorpha</taxon>
        <taxon>Strongyloidea</taxon>
        <taxon>Strongylidae</taxon>
        <taxon>Strongylus</taxon>
    </lineage>
</organism>
<gene>
    <name evidence="1" type="ORF">SVUK_LOCUS13307</name>
</gene>
<evidence type="ECO:0000313" key="1">
    <source>
        <dbReference type="EMBL" id="VDM78309.1"/>
    </source>
</evidence>
<dbReference type="PANTHER" id="PTHR21696:SF2">
    <property type="entry name" value="PROTEIN UNC-79 HOMOLOG"/>
    <property type="match status" value="1"/>
</dbReference>
<dbReference type="AlphaFoldDB" id="A0A3P7JE55"/>
<dbReference type="Proteomes" id="UP000270094">
    <property type="component" value="Unassembled WGS sequence"/>
</dbReference>
<dbReference type="OrthoDB" id="6270916at2759"/>
<keyword evidence="2" id="KW-1185">Reference proteome</keyword>
<evidence type="ECO:0000313" key="2">
    <source>
        <dbReference type="Proteomes" id="UP000270094"/>
    </source>
</evidence>
<dbReference type="EMBL" id="UYYB01101540">
    <property type="protein sequence ID" value="VDM78309.1"/>
    <property type="molecule type" value="Genomic_DNA"/>
</dbReference>
<accession>A0A3P7JE55</accession>
<proteinExistence type="predicted"/>
<name>A0A3P7JE55_STRVU</name>
<dbReference type="PANTHER" id="PTHR21696">
    <property type="entry name" value="PROTEIN UNC-79 HOMOLOG"/>
    <property type="match status" value="1"/>
</dbReference>
<protein>
    <submittedName>
        <fullName evidence="1">Uncharacterized protein</fullName>
    </submittedName>
</protein>